<proteinExistence type="predicted"/>
<evidence type="ECO:0000256" key="1">
    <source>
        <dbReference type="PROSITE-ProRule" id="PRU00510"/>
    </source>
</evidence>
<dbReference type="EMBL" id="CP129971">
    <property type="protein sequence ID" value="WMN11708.1"/>
    <property type="molecule type" value="Genomic_DNA"/>
</dbReference>
<dbReference type="Proteomes" id="UP001230496">
    <property type="component" value="Chromosome"/>
</dbReference>
<evidence type="ECO:0000313" key="2">
    <source>
        <dbReference type="EMBL" id="WMN11708.1"/>
    </source>
</evidence>
<name>A0AA51NAS6_9BACT</name>
<gene>
    <name evidence="2" type="ORF">QYS49_39335</name>
</gene>
<sequence>MEAKLIEFKASIKELREASKPKGLDNAVGRLSRMDYINNKAISESQIQKTESELNGLHRWLSLYDSPKFGNCSRCDNEININRLLLIPSSSRFIKCANI</sequence>
<protein>
    <submittedName>
        <fullName evidence="2">TraR/DksA C4-type zinc finger protein</fullName>
    </submittedName>
</protein>
<dbReference type="KEGG" id="msaa:QYS49_39335"/>
<keyword evidence="3" id="KW-1185">Reference proteome</keyword>
<dbReference type="PROSITE" id="PS51128">
    <property type="entry name" value="ZF_DKSA_2"/>
    <property type="match status" value="1"/>
</dbReference>
<accession>A0AA51NAS6</accession>
<organism evidence="2 3">
    <name type="scientific">Marivirga salinarum</name>
    <dbReference type="NCBI Taxonomy" id="3059078"/>
    <lineage>
        <taxon>Bacteria</taxon>
        <taxon>Pseudomonadati</taxon>
        <taxon>Bacteroidota</taxon>
        <taxon>Cytophagia</taxon>
        <taxon>Cytophagales</taxon>
        <taxon>Marivirgaceae</taxon>
        <taxon>Marivirga</taxon>
    </lineage>
</organism>
<feature type="zinc finger region" description="dksA C4-type" evidence="1">
    <location>
        <begin position="72"/>
        <end position="96"/>
    </location>
</feature>
<dbReference type="Gene3D" id="1.20.120.910">
    <property type="entry name" value="DksA, coiled-coil domain"/>
    <property type="match status" value="1"/>
</dbReference>
<reference evidence="2 3" key="1">
    <citation type="submission" date="2023-08" db="EMBL/GenBank/DDBJ databases">
        <title>Comparative genomics and taxonomic characterization of three novel marine species of genus Marivirga.</title>
        <authorList>
            <person name="Muhammad N."/>
            <person name="Kim S.-G."/>
        </authorList>
    </citation>
    <scope>NUCLEOTIDE SEQUENCE [LARGE SCALE GENOMIC DNA]</scope>
    <source>
        <strain evidence="2 3">BDSF4-3</strain>
    </source>
</reference>
<evidence type="ECO:0000313" key="3">
    <source>
        <dbReference type="Proteomes" id="UP001230496"/>
    </source>
</evidence>
<dbReference type="RefSeq" id="WP_308349325.1">
    <property type="nucleotide sequence ID" value="NZ_CP129971.1"/>
</dbReference>
<dbReference type="AlphaFoldDB" id="A0AA51NAS6"/>